<organism evidence="2 3">
    <name type="scientific">Amazona collaria</name>
    <name type="common">yellow-billed parrot</name>
    <dbReference type="NCBI Taxonomy" id="241587"/>
    <lineage>
        <taxon>Eukaryota</taxon>
        <taxon>Metazoa</taxon>
        <taxon>Chordata</taxon>
        <taxon>Craniata</taxon>
        <taxon>Vertebrata</taxon>
        <taxon>Euteleostomi</taxon>
        <taxon>Archelosauria</taxon>
        <taxon>Archosauria</taxon>
        <taxon>Dinosauria</taxon>
        <taxon>Saurischia</taxon>
        <taxon>Theropoda</taxon>
        <taxon>Coelurosauria</taxon>
        <taxon>Aves</taxon>
        <taxon>Neognathae</taxon>
        <taxon>Neoaves</taxon>
        <taxon>Telluraves</taxon>
        <taxon>Australaves</taxon>
        <taxon>Psittaciformes</taxon>
        <taxon>Psittacidae</taxon>
        <taxon>Amazona</taxon>
    </lineage>
</organism>
<reference evidence="2" key="2">
    <citation type="submission" date="2025-09" db="UniProtKB">
        <authorList>
            <consortium name="Ensembl"/>
        </authorList>
    </citation>
    <scope>IDENTIFICATION</scope>
</reference>
<dbReference type="PANTHER" id="PTHR31702">
    <property type="entry name" value="TESTIS-EXPRESSED PROTEIN 33"/>
    <property type="match status" value="1"/>
</dbReference>
<dbReference type="Ensembl" id="ENSACOT00000004990.1">
    <property type="protein sequence ID" value="ENSACOP00000004807.1"/>
    <property type="gene ID" value="ENSACOG00000003423.1"/>
</dbReference>
<sequence>MDQGVLEVPNPPAPDVTENDSELANHTSAEPEKEKKEHFPESRHRTPQRSSSRAQGTAKNRAPVKSQTSLSAKHVQTKNQSKQNLQAKTPPAESLHSRGLEEKKDISATKDPVVGLEPKEESSTSCLSEIPTQAEAEELGGKQQTLSAGRPRSSHKTIKDSYENVKEMDSTLSAKESLTSLGTDMKGEWNPLLAKKNKLIHANRKYKFATADKVTSGEEDRRALCKAALIMGQKRLSDLTGMRKTSSNSASLTDCNQLGFNLRSNIFQGGPLQSRSLMKDSYTPDITQRVIRDPKNWHGRRTDELGMASARKSTLLNF</sequence>
<dbReference type="Proteomes" id="UP000694522">
    <property type="component" value="Unplaced"/>
</dbReference>
<evidence type="ECO:0000256" key="1">
    <source>
        <dbReference type="SAM" id="MobiDB-lite"/>
    </source>
</evidence>
<feature type="region of interest" description="Disordered" evidence="1">
    <location>
        <begin position="1"/>
        <end position="158"/>
    </location>
</feature>
<feature type="compositionally biased region" description="Basic and acidic residues" evidence="1">
    <location>
        <begin position="29"/>
        <end position="44"/>
    </location>
</feature>
<evidence type="ECO:0000313" key="2">
    <source>
        <dbReference type="Ensembl" id="ENSACOP00000004807.1"/>
    </source>
</evidence>
<dbReference type="PANTHER" id="PTHR31702:SF2">
    <property type="entry name" value="TESTIS-EXPRESSED PROTEIN 33"/>
    <property type="match status" value="1"/>
</dbReference>
<feature type="compositionally biased region" description="Polar residues" evidence="1">
    <location>
        <begin position="77"/>
        <end position="87"/>
    </location>
</feature>
<proteinExistence type="predicted"/>
<feature type="compositionally biased region" description="Polar residues" evidence="1">
    <location>
        <begin position="48"/>
        <end position="58"/>
    </location>
</feature>
<name>A0A8B9F6Z9_9PSIT</name>
<dbReference type="AlphaFoldDB" id="A0A8B9F6Z9"/>
<protein>
    <submittedName>
        <fullName evidence="2">Uncharacterized protein</fullName>
    </submittedName>
</protein>
<dbReference type="Pfam" id="PF15400">
    <property type="entry name" value="TEX33"/>
    <property type="match status" value="1"/>
</dbReference>
<evidence type="ECO:0000313" key="3">
    <source>
        <dbReference type="Proteomes" id="UP000694522"/>
    </source>
</evidence>
<accession>A0A8B9F6Z9</accession>
<feature type="compositionally biased region" description="Basic and acidic residues" evidence="1">
    <location>
        <begin position="95"/>
        <end position="108"/>
    </location>
</feature>
<reference evidence="2" key="1">
    <citation type="submission" date="2025-08" db="UniProtKB">
        <authorList>
            <consortium name="Ensembl"/>
        </authorList>
    </citation>
    <scope>IDENTIFICATION</scope>
</reference>
<dbReference type="InterPro" id="IPR029234">
    <property type="entry name" value="CIMIP4"/>
</dbReference>
<keyword evidence="3" id="KW-1185">Reference proteome</keyword>